<dbReference type="Proteomes" id="UP001229421">
    <property type="component" value="Unassembled WGS sequence"/>
</dbReference>
<reference evidence="1" key="1">
    <citation type="journal article" date="2023" name="bioRxiv">
        <title>Improved chromosome-level genome assembly for marigold (Tagetes erecta).</title>
        <authorList>
            <person name="Jiang F."/>
            <person name="Yuan L."/>
            <person name="Wang S."/>
            <person name="Wang H."/>
            <person name="Xu D."/>
            <person name="Wang A."/>
            <person name="Fan W."/>
        </authorList>
    </citation>
    <scope>NUCLEOTIDE SEQUENCE</scope>
    <source>
        <strain evidence="1">WSJ</strain>
        <tissue evidence="1">Leaf</tissue>
    </source>
</reference>
<evidence type="ECO:0000313" key="2">
    <source>
        <dbReference type="Proteomes" id="UP001229421"/>
    </source>
</evidence>
<keyword evidence="2" id="KW-1185">Reference proteome</keyword>
<evidence type="ECO:0000313" key="1">
    <source>
        <dbReference type="EMBL" id="KAK1419564.1"/>
    </source>
</evidence>
<sequence length="116" mass="12723">MIITLRFHQRENRLSSQGLGTPHSNATVTATATTAGRRGTTTVTSIFTGEHLPPLQPLETCMYEMLREMYACTDVNIGSCVASLLINLLCAPKELGRRTSRTLACIGLKTITFCYL</sequence>
<proteinExistence type="predicted"/>
<name>A0AAD8KB60_TARER</name>
<accession>A0AAD8KB60</accession>
<protein>
    <submittedName>
        <fullName evidence="1">Uncharacterized protein</fullName>
    </submittedName>
</protein>
<dbReference type="AlphaFoldDB" id="A0AAD8KB60"/>
<comment type="caution">
    <text evidence="1">The sequence shown here is derived from an EMBL/GenBank/DDBJ whole genome shotgun (WGS) entry which is preliminary data.</text>
</comment>
<organism evidence="1 2">
    <name type="scientific">Tagetes erecta</name>
    <name type="common">African marigold</name>
    <dbReference type="NCBI Taxonomy" id="13708"/>
    <lineage>
        <taxon>Eukaryota</taxon>
        <taxon>Viridiplantae</taxon>
        <taxon>Streptophyta</taxon>
        <taxon>Embryophyta</taxon>
        <taxon>Tracheophyta</taxon>
        <taxon>Spermatophyta</taxon>
        <taxon>Magnoliopsida</taxon>
        <taxon>eudicotyledons</taxon>
        <taxon>Gunneridae</taxon>
        <taxon>Pentapetalae</taxon>
        <taxon>asterids</taxon>
        <taxon>campanulids</taxon>
        <taxon>Asterales</taxon>
        <taxon>Asteraceae</taxon>
        <taxon>Asteroideae</taxon>
        <taxon>Heliantheae alliance</taxon>
        <taxon>Tageteae</taxon>
        <taxon>Tagetes</taxon>
    </lineage>
</organism>
<dbReference type="EMBL" id="JAUHHV010000007">
    <property type="protein sequence ID" value="KAK1419564.1"/>
    <property type="molecule type" value="Genomic_DNA"/>
</dbReference>
<gene>
    <name evidence="1" type="ORF">QVD17_28755</name>
</gene>